<keyword evidence="4" id="KW-0680">Restriction system</keyword>
<comment type="catalytic activity">
    <reaction evidence="7">
        <text>a 2'-deoxycytidine in DNA + S-adenosyl-L-methionine = a 5-methyl-2'-deoxycytidine in DNA + S-adenosyl-L-homocysteine + H(+)</text>
        <dbReference type="Rhea" id="RHEA:13681"/>
        <dbReference type="Rhea" id="RHEA-COMP:11369"/>
        <dbReference type="Rhea" id="RHEA-COMP:11370"/>
        <dbReference type="ChEBI" id="CHEBI:15378"/>
        <dbReference type="ChEBI" id="CHEBI:57856"/>
        <dbReference type="ChEBI" id="CHEBI:59789"/>
        <dbReference type="ChEBI" id="CHEBI:85452"/>
        <dbReference type="ChEBI" id="CHEBI:85454"/>
        <dbReference type="EC" id="2.1.1.37"/>
    </reaction>
</comment>
<accession>A0ABX2H3J9</accession>
<protein>
    <recommendedName>
        <fullName evidence="7">Cytosine-specific methyltransferase</fullName>
        <ecNumber evidence="7">2.1.1.37</ecNumber>
    </recommendedName>
</protein>
<dbReference type="Pfam" id="PF00145">
    <property type="entry name" value="DNA_methylase"/>
    <property type="match status" value="2"/>
</dbReference>
<dbReference type="InterPro" id="IPR029063">
    <property type="entry name" value="SAM-dependent_MTases_sf"/>
</dbReference>
<dbReference type="NCBIfam" id="TIGR00675">
    <property type="entry name" value="dcm"/>
    <property type="match status" value="1"/>
</dbReference>
<keyword evidence="1 5" id="KW-0489">Methyltransferase</keyword>
<keyword evidence="9" id="KW-1185">Reference proteome</keyword>
<dbReference type="GO" id="GO:0032259">
    <property type="term" value="P:methylation"/>
    <property type="evidence" value="ECO:0007669"/>
    <property type="project" value="UniProtKB-KW"/>
</dbReference>
<dbReference type="InterPro" id="IPR031303">
    <property type="entry name" value="C5_meth_CS"/>
</dbReference>
<dbReference type="GO" id="GO:0008168">
    <property type="term" value="F:methyltransferase activity"/>
    <property type="evidence" value="ECO:0007669"/>
    <property type="project" value="UniProtKB-KW"/>
</dbReference>
<evidence type="ECO:0000256" key="5">
    <source>
        <dbReference type="PROSITE-ProRule" id="PRU01016"/>
    </source>
</evidence>
<dbReference type="PRINTS" id="PR00105">
    <property type="entry name" value="C5METTRFRASE"/>
</dbReference>
<dbReference type="EC" id="2.1.1.37" evidence="7"/>
<reference evidence="8 9" key="1">
    <citation type="journal article" date="2020" name="Cell Host Microbe">
        <title>Functional and Genomic Variation between Human-Derived Isolates of Lachnospiraceae Reveals Inter- and Intra-Species Diversity.</title>
        <authorList>
            <person name="Sorbara M.T."/>
            <person name="Littmann E.R."/>
            <person name="Fontana E."/>
            <person name="Moody T.U."/>
            <person name="Kohout C.E."/>
            <person name="Gjonbalaj M."/>
            <person name="Eaton V."/>
            <person name="Seok R."/>
            <person name="Leiner I.M."/>
            <person name="Pamer E.G."/>
        </authorList>
    </citation>
    <scope>NUCLEOTIDE SEQUENCE [LARGE SCALE GENOMIC DNA]</scope>
    <source>
        <strain evidence="8 9">MSK.17.74</strain>
    </source>
</reference>
<organism evidence="8 9">
    <name type="scientific">Blautia faecis</name>
    <dbReference type="NCBI Taxonomy" id="871665"/>
    <lineage>
        <taxon>Bacteria</taxon>
        <taxon>Bacillati</taxon>
        <taxon>Bacillota</taxon>
        <taxon>Clostridia</taxon>
        <taxon>Lachnospirales</taxon>
        <taxon>Lachnospiraceae</taxon>
        <taxon>Blautia</taxon>
    </lineage>
</organism>
<gene>
    <name evidence="8" type="ORF">G5B17_00695</name>
</gene>
<comment type="caution">
    <text evidence="8">The sequence shown here is derived from an EMBL/GenBank/DDBJ whole genome shotgun (WGS) entry which is preliminary data.</text>
</comment>
<comment type="similarity">
    <text evidence="5 6">Belongs to the class I-like SAM-binding methyltransferase superfamily. C5-methyltransferase family.</text>
</comment>
<dbReference type="Proteomes" id="UP001644719">
    <property type="component" value="Unassembled WGS sequence"/>
</dbReference>
<evidence type="ECO:0000256" key="6">
    <source>
        <dbReference type="RuleBase" id="RU000416"/>
    </source>
</evidence>
<dbReference type="SUPFAM" id="SSF53335">
    <property type="entry name" value="S-adenosyl-L-methionine-dependent methyltransferases"/>
    <property type="match status" value="1"/>
</dbReference>
<dbReference type="PROSITE" id="PS00095">
    <property type="entry name" value="C5_MTASE_2"/>
    <property type="match status" value="1"/>
</dbReference>
<dbReference type="PROSITE" id="PS00094">
    <property type="entry name" value="C5_MTASE_1"/>
    <property type="match status" value="1"/>
</dbReference>
<evidence type="ECO:0000256" key="4">
    <source>
        <dbReference type="ARBA" id="ARBA00022747"/>
    </source>
</evidence>
<name>A0ABX2H3J9_9FIRM</name>
<evidence type="ECO:0000256" key="3">
    <source>
        <dbReference type="ARBA" id="ARBA00022691"/>
    </source>
</evidence>
<sequence>MNNNKLCENKKWELVNFCEFDKYAEKSYCAIHNVDSSKNLGDITKVDEENLSPFNMICGGSPCQDFSVAGKQKGSIWTCKDCSHEYNPLTVHWSERDKCPHCGSTNLEKTRSSLLVEYLRVIRSNKPNFGIYENVKNIVGKQFKETTFKLFTDELEEYGYNVYWKVLNAKHYGIPQNRERVYLIFIKKELDNGEFKFPVPFDNGTRLKDILENKVDEKYYISEEKVKKFIKNIHTYESNTSNEQHFIGNINRPDLGTGYAGGVWDKNNISHTLTTMQGGGRQPHIMTGIVSNCGEKFEKEIDVANTLLARDYKGFGNQGMNAVVEIPQATKKGYIECEVGGVADLSYPDSKTRRGRVQECGNISPTITATETGVCKIEYDDKIICASRGRNPENPSDCTPGAPTEQRLEFNHNGCKNTLTSVQKDNYVFETNNIRIRKLTPRECFRLMGFSDNAFNTAEEVVSNTQLYKQAGNSIVVDVLYYIFIELYKVMPYLFDDLRLSSFFSGIGAFECALDRLYESINKIEKRLG</sequence>
<keyword evidence="3 5" id="KW-0949">S-adenosyl-L-methionine</keyword>
<dbReference type="RefSeq" id="WP_148462966.1">
    <property type="nucleotide sequence ID" value="NZ_JAAIPU010000005.1"/>
</dbReference>
<dbReference type="InterPro" id="IPR050750">
    <property type="entry name" value="C5-MTase"/>
</dbReference>
<proteinExistence type="inferred from homology"/>
<dbReference type="PANTHER" id="PTHR46098">
    <property type="entry name" value="TRNA (CYTOSINE(38)-C(5))-METHYLTRANSFERASE"/>
    <property type="match status" value="1"/>
</dbReference>
<feature type="active site" evidence="5">
    <location>
        <position position="63"/>
    </location>
</feature>
<dbReference type="PROSITE" id="PS51679">
    <property type="entry name" value="SAM_MT_C5"/>
    <property type="match status" value="1"/>
</dbReference>
<dbReference type="InterPro" id="IPR018117">
    <property type="entry name" value="C5_DNA_meth_AS"/>
</dbReference>
<evidence type="ECO:0000256" key="2">
    <source>
        <dbReference type="ARBA" id="ARBA00022679"/>
    </source>
</evidence>
<evidence type="ECO:0000256" key="1">
    <source>
        <dbReference type="ARBA" id="ARBA00022603"/>
    </source>
</evidence>
<dbReference type="Gene3D" id="3.90.120.10">
    <property type="entry name" value="DNA Methylase, subunit A, domain 2"/>
    <property type="match status" value="1"/>
</dbReference>
<dbReference type="InterPro" id="IPR001525">
    <property type="entry name" value="C5_MeTfrase"/>
</dbReference>
<keyword evidence="2 5" id="KW-0808">Transferase</keyword>
<evidence type="ECO:0000313" key="8">
    <source>
        <dbReference type="EMBL" id="NSG83979.1"/>
    </source>
</evidence>
<dbReference type="EMBL" id="JAAITS010000002">
    <property type="protein sequence ID" value="NSG83979.1"/>
    <property type="molecule type" value="Genomic_DNA"/>
</dbReference>
<evidence type="ECO:0000313" key="9">
    <source>
        <dbReference type="Proteomes" id="UP001644719"/>
    </source>
</evidence>
<dbReference type="Gene3D" id="3.40.50.150">
    <property type="entry name" value="Vaccinia Virus protein VP39"/>
    <property type="match status" value="1"/>
</dbReference>
<evidence type="ECO:0000256" key="7">
    <source>
        <dbReference type="RuleBase" id="RU000417"/>
    </source>
</evidence>
<dbReference type="PANTHER" id="PTHR46098:SF1">
    <property type="entry name" value="TRNA (CYTOSINE(38)-C(5))-METHYLTRANSFERASE"/>
    <property type="match status" value="1"/>
</dbReference>